<evidence type="ECO:0000313" key="5">
    <source>
        <dbReference type="Proteomes" id="UP001152795"/>
    </source>
</evidence>
<dbReference type="PANTHER" id="PTHR16166">
    <property type="entry name" value="VACUOLAR PROTEIN SORTING-ASSOCIATED PROTEIN VPS13"/>
    <property type="match status" value="1"/>
</dbReference>
<dbReference type="OrthoDB" id="7698480at2759"/>
<dbReference type="PROSITE" id="PS50878">
    <property type="entry name" value="RT_POL"/>
    <property type="match status" value="1"/>
</dbReference>
<reference evidence="4" key="1">
    <citation type="submission" date="2020-04" db="EMBL/GenBank/DDBJ databases">
        <authorList>
            <person name="Alioto T."/>
            <person name="Alioto T."/>
            <person name="Gomez Garrido J."/>
        </authorList>
    </citation>
    <scope>NUCLEOTIDE SEQUENCE</scope>
    <source>
        <strain evidence="4">A484AB</strain>
    </source>
</reference>
<feature type="compositionally biased region" description="Polar residues" evidence="2">
    <location>
        <begin position="75"/>
        <end position="93"/>
    </location>
</feature>
<gene>
    <name evidence="4" type="ORF">PACLA_8A018252</name>
</gene>
<feature type="compositionally biased region" description="Basic and acidic residues" evidence="2">
    <location>
        <begin position="94"/>
        <end position="104"/>
    </location>
</feature>
<dbReference type="PROSITE" id="PS50818">
    <property type="entry name" value="INTEIN_C_TER"/>
    <property type="match status" value="1"/>
</dbReference>
<dbReference type="InterPro" id="IPR000477">
    <property type="entry name" value="RT_dom"/>
</dbReference>
<protein>
    <recommendedName>
        <fullName evidence="3">Reverse transcriptase domain-containing protein</fullName>
    </recommendedName>
</protein>
<dbReference type="GO" id="GO:0045053">
    <property type="term" value="P:protein retention in Golgi apparatus"/>
    <property type="evidence" value="ECO:0007669"/>
    <property type="project" value="TreeGrafter"/>
</dbReference>
<evidence type="ECO:0000256" key="1">
    <source>
        <dbReference type="ARBA" id="ARBA00006545"/>
    </source>
</evidence>
<organism evidence="4 5">
    <name type="scientific">Paramuricea clavata</name>
    <name type="common">Red gorgonian</name>
    <name type="synonym">Violescent sea-whip</name>
    <dbReference type="NCBI Taxonomy" id="317549"/>
    <lineage>
        <taxon>Eukaryota</taxon>
        <taxon>Metazoa</taxon>
        <taxon>Cnidaria</taxon>
        <taxon>Anthozoa</taxon>
        <taxon>Octocorallia</taxon>
        <taxon>Malacalcyonacea</taxon>
        <taxon>Plexauridae</taxon>
        <taxon>Paramuricea</taxon>
    </lineage>
</organism>
<keyword evidence="5" id="KW-1185">Reference proteome</keyword>
<dbReference type="SUPFAM" id="SSF56672">
    <property type="entry name" value="DNA/RNA polymerases"/>
    <property type="match status" value="1"/>
</dbReference>
<evidence type="ECO:0000256" key="2">
    <source>
        <dbReference type="SAM" id="MobiDB-lite"/>
    </source>
</evidence>
<evidence type="ECO:0000313" key="4">
    <source>
        <dbReference type="EMBL" id="CAB4002264.1"/>
    </source>
</evidence>
<feature type="non-terminal residue" evidence="4">
    <location>
        <position position="1"/>
    </location>
</feature>
<dbReference type="InterPro" id="IPR030934">
    <property type="entry name" value="Intein_C"/>
</dbReference>
<comment type="caution">
    <text evidence="4">The sequence shown here is derived from an EMBL/GenBank/DDBJ whole genome shotgun (WGS) entry which is preliminary data.</text>
</comment>
<evidence type="ECO:0000259" key="3">
    <source>
        <dbReference type="PROSITE" id="PS50878"/>
    </source>
</evidence>
<feature type="domain" description="Reverse transcriptase" evidence="3">
    <location>
        <begin position="754"/>
        <end position="1038"/>
    </location>
</feature>
<dbReference type="AlphaFoldDB" id="A0A6S7HBB5"/>
<dbReference type="InterPro" id="IPR056747">
    <property type="entry name" value="VPS13-like_M"/>
</dbReference>
<dbReference type="Pfam" id="PF25033">
    <property type="entry name" value="VPS13_M"/>
    <property type="match status" value="1"/>
</dbReference>
<accession>A0A6S7HBB5</accession>
<sequence>TLMKPLSVLESSEEKDLISVQYSKEVSPSTPSKTTQTLKVLSTVIKLHFEEQSVLRIQELYKSFLNSFRVSNNPNTQTSFDDLDNNETTSPRMHNSETEDVQAKTTDDMKLTVNFDRLEVTLSRKETYIVGAVIEDVFTEVTLDDEKVVIISRQKGLSVTDLSPLSNYCNVVTIEGDKLFDFQYQTLPSASNSCCTTNHKKFMTTPHSLLSLDIGKIRFVLLYKLLSKMQVFFQNLISPETTSYSYELAQKTVQEQLESIETQGTRIALQVSIEAPIVIVPSHSQSTDCLIADLGRLNAKNDFTLCNNVYDVSQEVVVEKVDVDLQSVQLSRGSLDFNSGTMARRLLVKPLKMTLVVSRSMQASAHWLPYLSMDIRLEHVETNMDETDYQLLVSAMQQNYAEAEVVFGSTSGLSGDVFVNELSELNDVDYPDTSIGPVHEGTHQGEPSKIWDTTVATFTFSGLSLSLYNDENNMEPSNYLSQEHSKEKTLCMCELQESNGTFSIRSDSSIDLRLYLYGCIVEDTRPSKMTAFPRMLSHRTEQKHGRRRSLRNSNTKRRSMIEVSYKQTPTGEMYVNLILQDPVLYISFPLLWSLLDFFSAKSDLQAGFNDAGTTLSQSTTDYDSPGQSIPYVLEVNGALKNPEIVLLGEPENPCSSALIVQTSVEFAYKLVNNQQNFSTASKNLIVHSCQYPDREETLYKVVKPCAIDFRYSYPGSDCEGQEIHLCVPEMKIRVSPLLLKTLLAIYTSFYGDQEIIEKDLSEPLLITDENKDLWQPQTLCKDDWYQVRAPVRVPSRIRLNTIVTEKWSMEMKSVRLTLYNEVMAHRVPLLLVNCNIVSDIKDWSSELKVAANLSLEAWYYNETFAAWEPLMESEETLSGRHLWQLELKAGFTDATITWFKSYLYQRIQVTRVDNATSSAKYVSVGVPQGSVLVPLLFILYVNDLPSCIKKCKVTMYADDTVLYFSSSTLSELEENLNADLEILRRYLNDNLLTLNAEKSKFVIFGSTRKLNSFREFSLEINAHNLERRDTFKYLGIKLNQNMSWSDQIDALSKKVSQRLGVLRRVKYLLPLHGRLAIYNSLFLPLFDYADIVWGDKNNKVLMHNLQVCKITQQELYWIIPNTFPVQKPSHS</sequence>
<name>A0A6S7HBB5_PARCT</name>
<dbReference type="InterPro" id="IPR026847">
    <property type="entry name" value="VPS13"/>
</dbReference>
<dbReference type="PANTHER" id="PTHR16166:SF93">
    <property type="entry name" value="INTERMEMBRANE LIPID TRANSFER PROTEIN VPS13"/>
    <property type="match status" value="1"/>
</dbReference>
<dbReference type="InterPro" id="IPR043502">
    <property type="entry name" value="DNA/RNA_pol_sf"/>
</dbReference>
<proteinExistence type="inferred from homology"/>
<dbReference type="EMBL" id="CACRXK020004306">
    <property type="protein sequence ID" value="CAB4002264.1"/>
    <property type="molecule type" value="Genomic_DNA"/>
</dbReference>
<dbReference type="Pfam" id="PF00078">
    <property type="entry name" value="RVT_1"/>
    <property type="match status" value="1"/>
</dbReference>
<dbReference type="Proteomes" id="UP001152795">
    <property type="component" value="Unassembled WGS sequence"/>
</dbReference>
<comment type="similarity">
    <text evidence="1">Belongs to the VPS13 family.</text>
</comment>
<dbReference type="GO" id="GO:0006623">
    <property type="term" value="P:protein targeting to vacuole"/>
    <property type="evidence" value="ECO:0007669"/>
    <property type="project" value="TreeGrafter"/>
</dbReference>
<feature type="region of interest" description="Disordered" evidence="2">
    <location>
        <begin position="75"/>
        <end position="104"/>
    </location>
</feature>